<dbReference type="EMBL" id="OQ890325">
    <property type="protein sequence ID" value="WLJ26325.1"/>
    <property type="molecule type" value="Genomic_DNA"/>
</dbReference>
<sequence length="153" mass="18308">MMIKTKEFIKRVEILGYEINKNNFFDGTNYFVISNSFGRVICYVAINKVFEVNIRPDESMSEELFDLVREYACTPVKDREEEKKFLIKHKYLVSKNLLPVNLAWNKLKDVYRSINLKVDNHIYQAQFTFKEYEEIKKKLNTDLADFELIEVEE</sequence>
<protein>
    <submittedName>
        <fullName evidence="1">Uncharacterized protein</fullName>
    </submittedName>
</protein>
<evidence type="ECO:0000313" key="1">
    <source>
        <dbReference type="EMBL" id="WLJ26325.1"/>
    </source>
</evidence>
<accession>A0AA49X4T2</accession>
<name>A0AA49X4T2_9VIRU</name>
<reference evidence="1" key="1">
    <citation type="submission" date="2023-04" db="EMBL/GenBank/DDBJ databases">
        <title>The human skin virome in hidradenitis suppurativa patients.</title>
        <authorList>
            <person name="Jansen D."/>
        </authorList>
    </citation>
    <scope>NUCLEOTIDE SEQUENCE</scope>
    <source>
        <strain evidence="1">VC4_HSPhageD</strain>
    </source>
</reference>
<proteinExistence type="predicted"/>
<organism evidence="1">
    <name type="scientific">Firmicutes phage HS19</name>
    <dbReference type="NCBI Taxonomy" id="3056397"/>
    <lineage>
        <taxon>Viruses</taxon>
    </lineage>
</organism>